<name>A0A9W6Z520_AMBMO</name>
<keyword evidence="3" id="KW-1185">Reference proteome</keyword>
<gene>
    <name evidence="2" type="ORF">Amon01_000752800</name>
</gene>
<evidence type="ECO:0000256" key="1">
    <source>
        <dbReference type="SAM" id="MobiDB-lite"/>
    </source>
</evidence>
<accession>A0A9W6Z520</accession>
<organism evidence="2 3">
    <name type="scientific">Ambrosiozyma monospora</name>
    <name type="common">Yeast</name>
    <name type="synonym">Endomycopsis monosporus</name>
    <dbReference type="NCBI Taxonomy" id="43982"/>
    <lineage>
        <taxon>Eukaryota</taxon>
        <taxon>Fungi</taxon>
        <taxon>Dikarya</taxon>
        <taxon>Ascomycota</taxon>
        <taxon>Saccharomycotina</taxon>
        <taxon>Pichiomycetes</taxon>
        <taxon>Pichiales</taxon>
        <taxon>Pichiaceae</taxon>
        <taxon>Ambrosiozyma</taxon>
    </lineage>
</organism>
<reference evidence="2" key="1">
    <citation type="submission" date="2023-04" db="EMBL/GenBank/DDBJ databases">
        <title>Ambrosiozyma monospora NBRC 1965.</title>
        <authorList>
            <person name="Ichikawa N."/>
            <person name="Sato H."/>
            <person name="Tonouchi N."/>
        </authorList>
    </citation>
    <scope>NUCLEOTIDE SEQUENCE</scope>
    <source>
        <strain evidence="2">NBRC 1965</strain>
    </source>
</reference>
<feature type="compositionally biased region" description="Acidic residues" evidence="1">
    <location>
        <begin position="171"/>
        <end position="189"/>
    </location>
</feature>
<feature type="region of interest" description="Disordered" evidence="1">
    <location>
        <begin position="165"/>
        <end position="190"/>
    </location>
</feature>
<protein>
    <submittedName>
        <fullName evidence="2">Unnamed protein product</fullName>
    </submittedName>
</protein>
<dbReference type="Proteomes" id="UP001165063">
    <property type="component" value="Unassembled WGS sequence"/>
</dbReference>
<dbReference type="InterPro" id="IPR016024">
    <property type="entry name" value="ARM-type_fold"/>
</dbReference>
<dbReference type="AlphaFoldDB" id="A0A9W6Z520"/>
<sequence>MNTQTQQLSTVLDQLLQQESEGPKQDSISLNTLLHTVLPAYTNRRLTASEQDVVIKIFKAIRLLITRCPSLILNCYKELIDSLQCFYNLLNDYSDELVEFVNLSFVSVVVGCFGYGSKLRNTRYVLKIKGQVVGVVDECLSYLLRFITNAGASGSGRGISALKGRKRKVEEDDEDDAGEEENDDEDEENGQLLEVQQIVKQNETKFEKLCVATTFMQILLHPELYSAWNLDVLETVMVDEFILRLWFCLDNTVINFKLRGPNDAPDSDDEDVEDIGEDDQLESQMLHKIRNMGNITEKFDKF</sequence>
<comment type="caution">
    <text evidence="2">The sequence shown here is derived from an EMBL/GenBank/DDBJ whole genome shotgun (WGS) entry which is preliminary data.</text>
</comment>
<evidence type="ECO:0000313" key="2">
    <source>
        <dbReference type="EMBL" id="GMG55232.1"/>
    </source>
</evidence>
<dbReference type="EMBL" id="BSXU01005640">
    <property type="protein sequence ID" value="GMG55232.1"/>
    <property type="molecule type" value="Genomic_DNA"/>
</dbReference>
<dbReference type="SUPFAM" id="SSF48371">
    <property type="entry name" value="ARM repeat"/>
    <property type="match status" value="1"/>
</dbReference>
<proteinExistence type="predicted"/>
<evidence type="ECO:0000313" key="3">
    <source>
        <dbReference type="Proteomes" id="UP001165063"/>
    </source>
</evidence>